<gene>
    <name evidence="3" type="ORF">CRH09_21120</name>
</gene>
<feature type="transmembrane region" description="Helical" evidence="1">
    <location>
        <begin position="183"/>
        <end position="204"/>
    </location>
</feature>
<dbReference type="KEGG" id="ntp:CRH09_21120"/>
<feature type="transmembrane region" description="Helical" evidence="1">
    <location>
        <begin position="216"/>
        <end position="232"/>
    </location>
</feature>
<reference evidence="3 4" key="1">
    <citation type="submission" date="2017-10" db="EMBL/GenBank/DDBJ databases">
        <title>Comparative genomics between pathogenic Norcardia.</title>
        <authorList>
            <person name="Zeng L."/>
        </authorList>
    </citation>
    <scope>NUCLEOTIDE SEQUENCE [LARGE SCALE GENOMIC DNA]</scope>
    <source>
        <strain evidence="3 4">NC_YFY_NT001</strain>
    </source>
</reference>
<name>A0A291RLZ5_9NOCA</name>
<evidence type="ECO:0000313" key="3">
    <source>
        <dbReference type="EMBL" id="ATL68310.1"/>
    </source>
</evidence>
<dbReference type="AlphaFoldDB" id="A0A291RLZ5"/>
<feature type="domain" description="Putative zinc-finger" evidence="2">
    <location>
        <begin position="55"/>
        <end position="89"/>
    </location>
</feature>
<dbReference type="Pfam" id="PF13490">
    <property type="entry name" value="zf-HC2"/>
    <property type="match status" value="1"/>
</dbReference>
<keyword evidence="1" id="KW-0472">Membrane</keyword>
<evidence type="ECO:0000256" key="1">
    <source>
        <dbReference type="SAM" id="Phobius"/>
    </source>
</evidence>
<keyword evidence="1" id="KW-0812">Transmembrane</keyword>
<dbReference type="InterPro" id="IPR027383">
    <property type="entry name" value="Znf_put"/>
</dbReference>
<protein>
    <recommendedName>
        <fullName evidence="2">Putative zinc-finger domain-containing protein</fullName>
    </recommendedName>
</protein>
<organism evidence="3 4">
    <name type="scientific">Nocardia terpenica</name>
    <dbReference type="NCBI Taxonomy" id="455432"/>
    <lineage>
        <taxon>Bacteria</taxon>
        <taxon>Bacillati</taxon>
        <taxon>Actinomycetota</taxon>
        <taxon>Actinomycetes</taxon>
        <taxon>Mycobacteriales</taxon>
        <taxon>Nocardiaceae</taxon>
        <taxon>Nocardia</taxon>
    </lineage>
</organism>
<accession>A0A291RLZ5</accession>
<evidence type="ECO:0000259" key="2">
    <source>
        <dbReference type="Pfam" id="PF13490"/>
    </source>
</evidence>
<proteinExistence type="predicted"/>
<dbReference type="Proteomes" id="UP000221961">
    <property type="component" value="Chromosome"/>
</dbReference>
<evidence type="ECO:0000313" key="4">
    <source>
        <dbReference type="Proteomes" id="UP000221961"/>
    </source>
</evidence>
<keyword evidence="1" id="KW-1133">Transmembrane helix</keyword>
<sequence length="270" mass="27722">MRRCSPSPTSTPTPPGSATCSTACSPPRIGRCVAWATVSAGTAAAARPTSIDVNCDVCREALSARIDGEPEPVPAAHVDRHVEACGDCADWYARSARAVRALRLRPAEPVPDLTAAIVDHTDRRPVRPRPVVSPLLRAVLAGLGIAQCGLAVGAHGPLPLCETVAWNLALGLAMLGGAIRPRLVTAAIAVMTAAAAVSAAMLATDVVRHELPIHRVGAHAVLLAALATLLVLRHRAAAPPAAADTAVVLPPGARPGRRTDHLTAVRDSAA</sequence>
<dbReference type="EMBL" id="CP023778">
    <property type="protein sequence ID" value="ATL68310.1"/>
    <property type="molecule type" value="Genomic_DNA"/>
</dbReference>